<dbReference type="Pfam" id="PF08592">
    <property type="entry name" value="Anthrone_oxy"/>
    <property type="match status" value="1"/>
</dbReference>
<proteinExistence type="predicted"/>
<gene>
    <name evidence="2" type="ORF">PV09_06589</name>
</gene>
<reference evidence="2 3" key="1">
    <citation type="submission" date="2015-01" db="EMBL/GenBank/DDBJ databases">
        <title>The Genome Sequence of Ochroconis gallopava CBS43764.</title>
        <authorList>
            <consortium name="The Broad Institute Genomics Platform"/>
            <person name="Cuomo C."/>
            <person name="de Hoog S."/>
            <person name="Gorbushina A."/>
            <person name="Stielow B."/>
            <person name="Teixiera M."/>
            <person name="Abouelleil A."/>
            <person name="Chapman S.B."/>
            <person name="Priest M."/>
            <person name="Young S.K."/>
            <person name="Wortman J."/>
            <person name="Nusbaum C."/>
            <person name="Birren B."/>
        </authorList>
    </citation>
    <scope>NUCLEOTIDE SEQUENCE [LARGE SCALE GENOMIC DNA]</scope>
    <source>
        <strain evidence="2 3">CBS 43764</strain>
    </source>
</reference>
<keyword evidence="1" id="KW-1133">Transmembrane helix</keyword>
<dbReference type="GeneID" id="27314562"/>
<dbReference type="EMBL" id="KN847551">
    <property type="protein sequence ID" value="KIW02099.1"/>
    <property type="molecule type" value="Genomic_DNA"/>
</dbReference>
<dbReference type="HOGENOM" id="CLU_127193_0_0_1"/>
<dbReference type="VEuPathDB" id="FungiDB:PV09_06589"/>
<dbReference type="InParanoid" id="A0A0D2ASF0"/>
<dbReference type="AlphaFoldDB" id="A0A0D2ASF0"/>
<evidence type="ECO:0000256" key="1">
    <source>
        <dbReference type="SAM" id="Phobius"/>
    </source>
</evidence>
<name>A0A0D2ASF0_9PEZI</name>
<evidence type="ECO:0000313" key="2">
    <source>
        <dbReference type="EMBL" id="KIW02099.1"/>
    </source>
</evidence>
<feature type="transmembrane region" description="Helical" evidence="1">
    <location>
        <begin position="64"/>
        <end position="86"/>
    </location>
</feature>
<dbReference type="OrthoDB" id="3856093at2759"/>
<protein>
    <recommendedName>
        <fullName evidence="4">DUF1772 domain-containing protein</fullName>
    </recommendedName>
</protein>
<keyword evidence="1" id="KW-0812">Transmembrane</keyword>
<sequence length="141" mass="15365">MPVLRNEDVPAHHASKLVVHLLHISEIIFPKLNAIGTFGNLVMTAAILRQGSSASPELSRKLPFVASSLALSIGVTIYALTVMVPVNSTMKEMASRMKRDESDKEAARVFRECQARWQRNNMGRALLMIAGAVVSIIGLIA</sequence>
<keyword evidence="3" id="KW-1185">Reference proteome</keyword>
<evidence type="ECO:0008006" key="4">
    <source>
        <dbReference type="Google" id="ProtNLM"/>
    </source>
</evidence>
<keyword evidence="1" id="KW-0472">Membrane</keyword>
<dbReference type="InterPro" id="IPR013901">
    <property type="entry name" value="Anthrone_oxy"/>
</dbReference>
<feature type="transmembrane region" description="Helical" evidence="1">
    <location>
        <begin position="121"/>
        <end position="140"/>
    </location>
</feature>
<dbReference type="RefSeq" id="XP_016211968.1">
    <property type="nucleotide sequence ID" value="XM_016360256.1"/>
</dbReference>
<organism evidence="2 3">
    <name type="scientific">Verruconis gallopava</name>
    <dbReference type="NCBI Taxonomy" id="253628"/>
    <lineage>
        <taxon>Eukaryota</taxon>
        <taxon>Fungi</taxon>
        <taxon>Dikarya</taxon>
        <taxon>Ascomycota</taxon>
        <taxon>Pezizomycotina</taxon>
        <taxon>Dothideomycetes</taxon>
        <taxon>Pleosporomycetidae</taxon>
        <taxon>Venturiales</taxon>
        <taxon>Sympoventuriaceae</taxon>
        <taxon>Verruconis</taxon>
    </lineage>
</organism>
<accession>A0A0D2ASF0</accession>
<evidence type="ECO:0000313" key="3">
    <source>
        <dbReference type="Proteomes" id="UP000053259"/>
    </source>
</evidence>
<dbReference type="Proteomes" id="UP000053259">
    <property type="component" value="Unassembled WGS sequence"/>
</dbReference>